<organism evidence="2">
    <name type="scientific">Anopheles braziliensis</name>
    <dbReference type="NCBI Taxonomy" id="58242"/>
    <lineage>
        <taxon>Eukaryota</taxon>
        <taxon>Metazoa</taxon>
        <taxon>Ecdysozoa</taxon>
        <taxon>Arthropoda</taxon>
        <taxon>Hexapoda</taxon>
        <taxon>Insecta</taxon>
        <taxon>Pterygota</taxon>
        <taxon>Neoptera</taxon>
        <taxon>Endopterygota</taxon>
        <taxon>Diptera</taxon>
        <taxon>Nematocera</taxon>
        <taxon>Culicoidea</taxon>
        <taxon>Culicidae</taxon>
        <taxon>Anophelinae</taxon>
        <taxon>Anopheles</taxon>
    </lineage>
</organism>
<keyword evidence="1" id="KW-0732">Signal</keyword>
<protein>
    <submittedName>
        <fullName evidence="2">Putative secreted peptide</fullName>
    </submittedName>
</protein>
<dbReference type="AlphaFoldDB" id="A0A2M3ZS12"/>
<reference evidence="2" key="1">
    <citation type="submission" date="2018-01" db="EMBL/GenBank/DDBJ databases">
        <title>An insight into the sialome of Amazonian anophelines.</title>
        <authorList>
            <person name="Ribeiro J.M."/>
            <person name="Scarpassa V."/>
            <person name="Calvo E."/>
        </authorList>
    </citation>
    <scope>NUCLEOTIDE SEQUENCE</scope>
    <source>
        <tissue evidence="2">Salivary glands</tissue>
    </source>
</reference>
<evidence type="ECO:0000256" key="1">
    <source>
        <dbReference type="SAM" id="SignalP"/>
    </source>
</evidence>
<dbReference type="EMBL" id="GGFM01010407">
    <property type="protein sequence ID" value="MBW31158.1"/>
    <property type="molecule type" value="Transcribed_RNA"/>
</dbReference>
<name>A0A2M3ZS12_9DIPT</name>
<feature type="chain" id="PRO_5014888871" evidence="1">
    <location>
        <begin position="17"/>
        <end position="67"/>
    </location>
</feature>
<proteinExistence type="predicted"/>
<accession>A0A2M3ZS12</accession>
<feature type="signal peptide" evidence="1">
    <location>
        <begin position="1"/>
        <end position="16"/>
    </location>
</feature>
<sequence length="67" mass="7459">MFLLLAALPDIHGCASACLQVKRRSTFTHISCRIKSFAESLISSQYGESNSNSPFRIWANRFASFSS</sequence>
<evidence type="ECO:0000313" key="2">
    <source>
        <dbReference type="EMBL" id="MBW31158.1"/>
    </source>
</evidence>